<reference evidence="2" key="2">
    <citation type="submission" date="2020-09" db="EMBL/GenBank/DDBJ databases">
        <authorList>
            <person name="Sun Q."/>
            <person name="Zhou Y."/>
        </authorList>
    </citation>
    <scope>NUCLEOTIDE SEQUENCE</scope>
    <source>
        <strain evidence="2">CGMCC 1.15371</strain>
    </source>
</reference>
<evidence type="ECO:0000313" key="2">
    <source>
        <dbReference type="EMBL" id="GGE40995.1"/>
    </source>
</evidence>
<feature type="transmembrane region" description="Helical" evidence="1">
    <location>
        <begin position="57"/>
        <end position="73"/>
    </location>
</feature>
<comment type="caution">
    <text evidence="2">The sequence shown here is derived from an EMBL/GenBank/DDBJ whole genome shotgun (WGS) entry which is preliminary data.</text>
</comment>
<dbReference type="Pfam" id="PF14036">
    <property type="entry name" value="YlaH"/>
    <property type="match status" value="1"/>
</dbReference>
<dbReference type="EMBL" id="BMIR01000008">
    <property type="protein sequence ID" value="GGE40995.1"/>
    <property type="molecule type" value="Genomic_DNA"/>
</dbReference>
<evidence type="ECO:0000313" key="3">
    <source>
        <dbReference type="Proteomes" id="UP000628775"/>
    </source>
</evidence>
<keyword evidence="3" id="KW-1185">Reference proteome</keyword>
<evidence type="ECO:0008006" key="4">
    <source>
        <dbReference type="Google" id="ProtNLM"/>
    </source>
</evidence>
<organism evidence="2 3">
    <name type="scientific">Pullulanibacillus camelliae</name>
    <dbReference type="NCBI Taxonomy" id="1707096"/>
    <lineage>
        <taxon>Bacteria</taxon>
        <taxon>Bacillati</taxon>
        <taxon>Bacillota</taxon>
        <taxon>Bacilli</taxon>
        <taxon>Bacillales</taxon>
        <taxon>Sporolactobacillaceae</taxon>
        <taxon>Pullulanibacillus</taxon>
    </lineage>
</organism>
<dbReference type="InterPro" id="IPR025620">
    <property type="entry name" value="YlaH"/>
</dbReference>
<proteinExistence type="predicted"/>
<name>A0A8J2YF88_9BACL</name>
<dbReference type="AlphaFoldDB" id="A0A8J2YF88"/>
<gene>
    <name evidence="2" type="ORF">GCM10011391_19660</name>
</gene>
<keyword evidence="1" id="KW-0472">Membrane</keyword>
<keyword evidence="1" id="KW-1133">Transmembrane helix</keyword>
<keyword evidence="1" id="KW-0812">Transmembrane</keyword>
<sequence>MDPGDESVKFSGYIRFLMEHQWTSHYAMFWLYLTIVVLSIIVYKLGFAKKLPVLKSVIIYVLLVIGCLILTVLALQLPIVGALFIAAVVLSIYKIRLKSTQKKTNHNKQA</sequence>
<dbReference type="Proteomes" id="UP000628775">
    <property type="component" value="Unassembled WGS sequence"/>
</dbReference>
<feature type="transmembrane region" description="Helical" evidence="1">
    <location>
        <begin position="26"/>
        <end position="45"/>
    </location>
</feature>
<evidence type="ECO:0000256" key="1">
    <source>
        <dbReference type="SAM" id="Phobius"/>
    </source>
</evidence>
<reference evidence="2" key="1">
    <citation type="journal article" date="2014" name="Int. J. Syst. Evol. Microbiol.">
        <title>Complete genome sequence of Corynebacterium casei LMG S-19264T (=DSM 44701T), isolated from a smear-ripened cheese.</title>
        <authorList>
            <consortium name="US DOE Joint Genome Institute (JGI-PGF)"/>
            <person name="Walter F."/>
            <person name="Albersmeier A."/>
            <person name="Kalinowski J."/>
            <person name="Ruckert C."/>
        </authorList>
    </citation>
    <scope>NUCLEOTIDE SEQUENCE</scope>
    <source>
        <strain evidence="2">CGMCC 1.15371</strain>
    </source>
</reference>
<protein>
    <recommendedName>
        <fullName evidence="4">YlaH-like protein</fullName>
    </recommendedName>
</protein>
<feature type="transmembrane region" description="Helical" evidence="1">
    <location>
        <begin position="79"/>
        <end position="95"/>
    </location>
</feature>
<accession>A0A8J2YF88</accession>